<organism evidence="1 2">
    <name type="scientific">Pelagimonas phthalicica</name>
    <dbReference type="NCBI Taxonomy" id="1037362"/>
    <lineage>
        <taxon>Bacteria</taxon>
        <taxon>Pseudomonadati</taxon>
        <taxon>Pseudomonadota</taxon>
        <taxon>Alphaproteobacteria</taxon>
        <taxon>Rhodobacterales</taxon>
        <taxon>Roseobacteraceae</taxon>
        <taxon>Pelagimonas</taxon>
    </lineage>
</organism>
<evidence type="ECO:0000313" key="2">
    <source>
        <dbReference type="Proteomes" id="UP000225972"/>
    </source>
</evidence>
<sequence>MGPSYEALSTGLARGKGMRQLARMIERRATQGTQDSIALYSACDTYRYGLQRVWGRGPELLYVMLNPSTATEERNDPTIERCQRRAVQLGFGAMRIANLFAFRATLPKDLRKAKDPEGPENADLLRRWSGAAEMTIAGWGTHGALLGQGQAVAQLLEGDVRHLGLTKDGHPRHPLYVSYATQPEVWEKKHRYGGP</sequence>
<keyword evidence="2" id="KW-1185">Reference proteome</keyword>
<dbReference type="Pfam" id="PF07799">
    <property type="entry name" value="DUF1643"/>
    <property type="match status" value="1"/>
</dbReference>
<evidence type="ECO:0000313" key="1">
    <source>
        <dbReference type="EMBL" id="SMX27051.1"/>
    </source>
</evidence>
<dbReference type="AlphaFoldDB" id="A0A238J8K8"/>
<accession>A0A238J8K8</accession>
<evidence type="ECO:0008006" key="3">
    <source>
        <dbReference type="Google" id="ProtNLM"/>
    </source>
</evidence>
<gene>
    <name evidence="1" type="ORF">TRP8649_01153</name>
</gene>
<proteinExistence type="predicted"/>
<dbReference type="Proteomes" id="UP000225972">
    <property type="component" value="Unassembled WGS sequence"/>
</dbReference>
<name>A0A238J8K8_9RHOB</name>
<dbReference type="InterPro" id="IPR012441">
    <property type="entry name" value="DUF1643"/>
</dbReference>
<protein>
    <recommendedName>
        <fullName evidence="3">DUF1643 domain-containing protein</fullName>
    </recommendedName>
</protein>
<reference evidence="2" key="1">
    <citation type="submission" date="2017-05" db="EMBL/GenBank/DDBJ databases">
        <authorList>
            <person name="Rodrigo-Torres L."/>
            <person name="Arahal R. D."/>
            <person name="Lucena T."/>
        </authorList>
    </citation>
    <scope>NUCLEOTIDE SEQUENCE [LARGE SCALE GENOMIC DNA]</scope>
    <source>
        <strain evidence="2">CECT 8649</strain>
    </source>
</reference>
<dbReference type="EMBL" id="FXXP01000001">
    <property type="protein sequence ID" value="SMX27051.1"/>
    <property type="molecule type" value="Genomic_DNA"/>
</dbReference>